<dbReference type="Proteomes" id="UP001501496">
    <property type="component" value="Unassembled WGS sequence"/>
</dbReference>
<dbReference type="Gene3D" id="3.30.110.90">
    <property type="entry name" value="Amidohydrolase"/>
    <property type="match status" value="1"/>
</dbReference>
<evidence type="ECO:0000259" key="2">
    <source>
        <dbReference type="Pfam" id="PF01979"/>
    </source>
</evidence>
<reference evidence="4" key="1">
    <citation type="journal article" date="2019" name="Int. J. Syst. Evol. Microbiol.">
        <title>The Global Catalogue of Microorganisms (GCM) 10K type strain sequencing project: providing services to taxonomists for standard genome sequencing and annotation.</title>
        <authorList>
            <consortium name="The Broad Institute Genomics Platform"/>
            <consortium name="The Broad Institute Genome Sequencing Center for Infectious Disease"/>
            <person name="Wu L."/>
            <person name="Ma J."/>
        </authorList>
    </citation>
    <scope>NUCLEOTIDE SEQUENCE [LARGE SCALE GENOMIC DNA]</scope>
    <source>
        <strain evidence="4">JCM 17630</strain>
    </source>
</reference>
<keyword evidence="1" id="KW-0812">Transmembrane</keyword>
<accession>A0ABP8CBU9</accession>
<keyword evidence="1" id="KW-1133">Transmembrane helix</keyword>
<dbReference type="Gene3D" id="3.40.50.10910">
    <property type="entry name" value="Amidohydrolase"/>
    <property type="match status" value="1"/>
</dbReference>
<feature type="domain" description="Amidohydrolase-related" evidence="2">
    <location>
        <begin position="283"/>
        <end position="442"/>
    </location>
</feature>
<protein>
    <submittedName>
        <fullName evidence="3">Amidohydrolase family protein</fullName>
    </submittedName>
</protein>
<evidence type="ECO:0000313" key="4">
    <source>
        <dbReference type="Proteomes" id="UP001501496"/>
    </source>
</evidence>
<dbReference type="InterPro" id="IPR051781">
    <property type="entry name" value="Metallo-dep_Hydrolase"/>
</dbReference>
<name>A0ABP8CBU9_9FLAO</name>
<dbReference type="EMBL" id="BAABCA010000005">
    <property type="protein sequence ID" value="GAA4237203.1"/>
    <property type="molecule type" value="Genomic_DNA"/>
</dbReference>
<keyword evidence="4" id="KW-1185">Reference proteome</keyword>
<proteinExistence type="predicted"/>
<dbReference type="InterPro" id="IPR006680">
    <property type="entry name" value="Amidohydro-rel"/>
</dbReference>
<comment type="caution">
    <text evidence="3">The sequence shown here is derived from an EMBL/GenBank/DDBJ whole genome shotgun (WGS) entry which is preliminary data.</text>
</comment>
<dbReference type="Gene3D" id="1.20.58.520">
    <property type="entry name" value="Amidohydrolase"/>
    <property type="match status" value="1"/>
</dbReference>
<dbReference type="PANTHER" id="PTHR43135">
    <property type="entry name" value="ALPHA-D-RIBOSE 1-METHYLPHOSPHONATE 5-TRIPHOSPHATE DIPHOSPHATASE"/>
    <property type="match status" value="1"/>
</dbReference>
<dbReference type="Pfam" id="PF01979">
    <property type="entry name" value="Amidohydro_1"/>
    <property type="match status" value="1"/>
</dbReference>
<dbReference type="Gene3D" id="2.30.40.10">
    <property type="entry name" value="Urease, subunit C, domain 1"/>
    <property type="match status" value="1"/>
</dbReference>
<dbReference type="InterPro" id="IPR011059">
    <property type="entry name" value="Metal-dep_hydrolase_composite"/>
</dbReference>
<feature type="transmembrane region" description="Helical" evidence="1">
    <location>
        <begin position="7"/>
        <end position="31"/>
    </location>
</feature>
<gene>
    <name evidence="3" type="ORF">GCM10022291_23400</name>
</gene>
<organism evidence="3 4">
    <name type="scientific">Postechiella marina</name>
    <dbReference type="NCBI Taxonomy" id="943941"/>
    <lineage>
        <taxon>Bacteria</taxon>
        <taxon>Pseudomonadati</taxon>
        <taxon>Bacteroidota</taxon>
        <taxon>Flavobacteriia</taxon>
        <taxon>Flavobacteriales</taxon>
        <taxon>Flavobacteriaceae</taxon>
        <taxon>Postechiella</taxon>
    </lineage>
</organism>
<dbReference type="PANTHER" id="PTHR43135:SF3">
    <property type="entry name" value="ALPHA-D-RIBOSE 1-METHYLPHOSPHONATE 5-TRIPHOSPHATE DIPHOSPHATASE"/>
    <property type="match status" value="1"/>
</dbReference>
<evidence type="ECO:0000256" key="1">
    <source>
        <dbReference type="SAM" id="Phobius"/>
    </source>
</evidence>
<keyword evidence="1" id="KW-0472">Membrane</keyword>
<sequence>MKFLKYILNILLVLFLIVIITAVVVFTIDYFKTDYLDIESNKAFKMNSYVIKNVNVVPMTSDTVLRQKHIVIKNGKINDILDKLPKTDLNIIDANQKYISPGLIDAHVHIWDKQELGLYLANGVTAVRNAWGMPFHLRLKKKINANKLLAPLLITTTPKLTGVMHAEFDQLGVKDAKHAQTLLSKYKVQGYDLIKTYAGMPSSIFDAVLLESEKHNMPIVAHPSFEVPYSYHFKKAIQSIEHTEDIVQNALHYKLDSVALKNVVKHYAAFKAVHTPTLSIYQNIIDIIENKDSIITLKGGDYMNPSVVKLSSTNDYNKWTSEQYYKPETLINIKKQHQFHLYIVKQLHDAGVVLLCGTDSGIVFNTPGFTIHEELAYFLEAGLSPYEALKTATVNPSNKIELFNNLGTIEIGKKAHLILSDKNPLVHLESLKNPRAVFVNGRYLKRNNLNVFKTKAKRRKTGAITLIRFLESLL</sequence>
<dbReference type="SUPFAM" id="SSF51556">
    <property type="entry name" value="Metallo-dependent hydrolases"/>
    <property type="match status" value="1"/>
</dbReference>
<dbReference type="SUPFAM" id="SSF51338">
    <property type="entry name" value="Composite domain of metallo-dependent hydrolases"/>
    <property type="match status" value="1"/>
</dbReference>
<dbReference type="InterPro" id="IPR032466">
    <property type="entry name" value="Metal_Hydrolase"/>
</dbReference>
<dbReference type="RefSeq" id="WP_344788438.1">
    <property type="nucleotide sequence ID" value="NZ_BAABCA010000005.1"/>
</dbReference>
<evidence type="ECO:0000313" key="3">
    <source>
        <dbReference type="EMBL" id="GAA4237203.1"/>
    </source>
</evidence>